<dbReference type="InterPro" id="IPR000847">
    <property type="entry name" value="LysR_HTH_N"/>
</dbReference>
<evidence type="ECO:0000256" key="4">
    <source>
        <dbReference type="ARBA" id="ARBA00023163"/>
    </source>
</evidence>
<keyword evidence="7" id="KW-1185">Reference proteome</keyword>
<dbReference type="FunFam" id="1.10.10.10:FF:000001">
    <property type="entry name" value="LysR family transcriptional regulator"/>
    <property type="match status" value="1"/>
</dbReference>
<dbReference type="GeneID" id="92796988"/>
<feature type="domain" description="HTH lysR-type" evidence="5">
    <location>
        <begin position="1"/>
        <end position="59"/>
    </location>
</feature>
<dbReference type="EMBL" id="CBSD020000037">
    <property type="protein sequence ID" value="CDG74925.1"/>
    <property type="molecule type" value="Genomic_DNA"/>
</dbReference>
<dbReference type="AlphaFoldDB" id="A0AA36NW79"/>
<dbReference type="Proteomes" id="UP000019193">
    <property type="component" value="Unassembled WGS sequence"/>
</dbReference>
<dbReference type="PANTHER" id="PTHR30537">
    <property type="entry name" value="HTH-TYPE TRANSCRIPTIONAL REGULATOR"/>
    <property type="match status" value="1"/>
</dbReference>
<dbReference type="PROSITE" id="PS50931">
    <property type="entry name" value="HTH_LYSR"/>
    <property type="match status" value="1"/>
</dbReference>
<dbReference type="RefSeq" id="WP_004886364.1">
    <property type="nucleotide sequence ID" value="NZ_CBSD020000037.1"/>
</dbReference>
<keyword evidence="4" id="KW-0804">Transcription</keyword>
<evidence type="ECO:0000313" key="6">
    <source>
        <dbReference type="EMBL" id="CDG74925.1"/>
    </source>
</evidence>
<dbReference type="InterPro" id="IPR005119">
    <property type="entry name" value="LysR_subst-bd"/>
</dbReference>
<reference evidence="6 7" key="1">
    <citation type="submission" date="2013-06" db="EMBL/GenBank/DDBJ databases">
        <title>Comparative analysis of genomes of multi-drug Acinetobacter sp. from Colombian Hospitals.</title>
        <authorList>
            <person name="Barreto-Hernandez E."/>
            <person name="Gonzalez E.B."/>
            <person name="Cepeda L.A."/>
            <person name="Valenzuela E.M."/>
            <person name="Falquet L."/>
            <person name="Reguero M.T."/>
            <person name="Mantilla R."/>
        </authorList>
    </citation>
    <scope>NUCLEOTIDE SEQUENCE [LARGE SCALE GENOMIC DNA]</scope>
    <source>
        <strain evidence="6 7">28F</strain>
    </source>
</reference>
<dbReference type="SUPFAM" id="SSF46785">
    <property type="entry name" value="Winged helix' DNA-binding domain"/>
    <property type="match status" value="1"/>
</dbReference>
<dbReference type="CDD" id="cd08422">
    <property type="entry name" value="PBP2_CrgA_like"/>
    <property type="match status" value="1"/>
</dbReference>
<dbReference type="SUPFAM" id="SSF53850">
    <property type="entry name" value="Periplasmic binding protein-like II"/>
    <property type="match status" value="1"/>
</dbReference>
<evidence type="ECO:0000256" key="1">
    <source>
        <dbReference type="ARBA" id="ARBA00009437"/>
    </source>
</evidence>
<dbReference type="Pfam" id="PF03466">
    <property type="entry name" value="LysR_substrate"/>
    <property type="match status" value="1"/>
</dbReference>
<evidence type="ECO:0000256" key="2">
    <source>
        <dbReference type="ARBA" id="ARBA00023015"/>
    </source>
</evidence>
<accession>A0AA36NW79</accession>
<keyword evidence="3" id="KW-0238">DNA-binding</keyword>
<organism evidence="6 7">
    <name type="scientific">Acinetobacter nosocomialis 28F</name>
    <dbReference type="NCBI Taxonomy" id="1147131"/>
    <lineage>
        <taxon>Bacteria</taxon>
        <taxon>Pseudomonadati</taxon>
        <taxon>Pseudomonadota</taxon>
        <taxon>Gammaproteobacteria</taxon>
        <taxon>Moraxellales</taxon>
        <taxon>Moraxellaceae</taxon>
        <taxon>Acinetobacter</taxon>
        <taxon>Acinetobacter calcoaceticus/baumannii complex</taxon>
    </lineage>
</organism>
<dbReference type="GO" id="GO:0043565">
    <property type="term" value="F:sequence-specific DNA binding"/>
    <property type="evidence" value="ECO:0007669"/>
    <property type="project" value="TreeGrafter"/>
</dbReference>
<evidence type="ECO:0000256" key="3">
    <source>
        <dbReference type="ARBA" id="ARBA00023125"/>
    </source>
</evidence>
<dbReference type="Gene3D" id="3.40.190.290">
    <property type="match status" value="1"/>
</dbReference>
<gene>
    <name evidence="6" type="ORF">ANICBIBUN_09819</name>
</gene>
<dbReference type="PRINTS" id="PR00039">
    <property type="entry name" value="HTHLYSR"/>
</dbReference>
<dbReference type="PANTHER" id="PTHR30537:SF72">
    <property type="entry name" value="LYSR FAMILY TRANSCRIPTIONAL REGULATOR"/>
    <property type="match status" value="1"/>
</dbReference>
<dbReference type="GO" id="GO:0003700">
    <property type="term" value="F:DNA-binding transcription factor activity"/>
    <property type="evidence" value="ECO:0007669"/>
    <property type="project" value="InterPro"/>
</dbReference>
<dbReference type="InterPro" id="IPR036388">
    <property type="entry name" value="WH-like_DNA-bd_sf"/>
</dbReference>
<evidence type="ECO:0000259" key="5">
    <source>
        <dbReference type="PROSITE" id="PS50931"/>
    </source>
</evidence>
<dbReference type="GO" id="GO:0006351">
    <property type="term" value="P:DNA-templated transcription"/>
    <property type="evidence" value="ECO:0007669"/>
    <property type="project" value="TreeGrafter"/>
</dbReference>
<evidence type="ECO:0000313" key="7">
    <source>
        <dbReference type="Proteomes" id="UP000019193"/>
    </source>
</evidence>
<dbReference type="InterPro" id="IPR058163">
    <property type="entry name" value="LysR-type_TF_proteobact-type"/>
</dbReference>
<keyword evidence="2" id="KW-0805">Transcription regulation</keyword>
<dbReference type="Gene3D" id="1.10.10.10">
    <property type="entry name" value="Winged helix-like DNA-binding domain superfamily/Winged helix DNA-binding domain"/>
    <property type="match status" value="1"/>
</dbReference>
<dbReference type="InterPro" id="IPR036390">
    <property type="entry name" value="WH_DNA-bd_sf"/>
</dbReference>
<name>A0AA36NW79_ACINO</name>
<sequence length="311" mass="34615">METLSNLESFIRSAEHGSFSAAARHLALTPAAVSRNVAQLEQNLGVRLFHRSTRNLTLTEAGEHFFTSIRDNLNNIQTTISEFNTDSSHPKGTLKISLSAGFGVEYILPLMPDFMNKYPDIKLEWHLSNKQVNLITDNFDAAIGSGFKLGQGIIKRSLSPLHMIIVASPNFLKNKILPSHPEDISNWDGIIMRSPQTGKLHEYKFIGPDQGEAYLNLNEKLIADDPSALHQGAVLGMGIAAISTAHAKSYIENGTLIRILPEWYADLGETNLYFSSKKHMPAKTRCFIDFIVSKFEQLKINEQLSAHKLGK</sequence>
<comment type="caution">
    <text evidence="6">The sequence shown here is derived from an EMBL/GenBank/DDBJ whole genome shotgun (WGS) entry which is preliminary data.</text>
</comment>
<protein>
    <submittedName>
        <fullName evidence="6">Transcriptional regulator, LysR family protein</fullName>
    </submittedName>
</protein>
<comment type="similarity">
    <text evidence="1">Belongs to the LysR transcriptional regulatory family.</text>
</comment>
<dbReference type="Pfam" id="PF00126">
    <property type="entry name" value="HTH_1"/>
    <property type="match status" value="1"/>
</dbReference>
<proteinExistence type="inferred from homology"/>